<keyword evidence="2" id="KW-0169">Cobalamin biosynthesis</keyword>
<dbReference type="STRING" id="311410.LA5095_05193"/>
<proteinExistence type="predicted"/>
<keyword evidence="5" id="KW-1185">Reference proteome</keyword>
<dbReference type="EC" id="1.3.1.54" evidence="4"/>
<gene>
    <name evidence="4" type="primary">cobK</name>
    <name evidence="4" type="ORF">LA5096_05768</name>
</gene>
<dbReference type="NCBIfam" id="NF005968">
    <property type="entry name" value="PRK08057.1-2"/>
    <property type="match status" value="1"/>
</dbReference>
<evidence type="ECO:0000256" key="1">
    <source>
        <dbReference type="ARBA" id="ARBA00004953"/>
    </source>
</evidence>
<organism evidence="4 5">
    <name type="scientific">Roseibium album</name>
    <dbReference type="NCBI Taxonomy" id="311410"/>
    <lineage>
        <taxon>Bacteria</taxon>
        <taxon>Pseudomonadati</taxon>
        <taxon>Pseudomonadota</taxon>
        <taxon>Alphaproteobacteria</taxon>
        <taxon>Hyphomicrobiales</taxon>
        <taxon>Stappiaceae</taxon>
        <taxon>Roseibium</taxon>
    </lineage>
</organism>
<dbReference type="Pfam" id="PF02571">
    <property type="entry name" value="CbiJ"/>
    <property type="match status" value="1"/>
</dbReference>
<accession>A0A0M7AVP3</accession>
<comment type="pathway">
    <text evidence="1">Cofactor biosynthesis; adenosylcobalamin biosynthesis.</text>
</comment>
<dbReference type="GO" id="GO:0016994">
    <property type="term" value="F:precorrin-6A reductase activity"/>
    <property type="evidence" value="ECO:0007669"/>
    <property type="project" value="UniProtKB-EC"/>
</dbReference>
<keyword evidence="3 4" id="KW-0560">Oxidoreductase</keyword>
<dbReference type="GO" id="GO:0009236">
    <property type="term" value="P:cobalamin biosynthetic process"/>
    <property type="evidence" value="ECO:0007669"/>
    <property type="project" value="UniProtKB-UniPathway"/>
</dbReference>
<dbReference type="PROSITE" id="PS51014">
    <property type="entry name" value="COBK_CBIJ"/>
    <property type="match status" value="1"/>
</dbReference>
<dbReference type="EMBL" id="CXWC01000015">
    <property type="protein sequence ID" value="CTQ78677.1"/>
    <property type="molecule type" value="Genomic_DNA"/>
</dbReference>
<evidence type="ECO:0000256" key="2">
    <source>
        <dbReference type="ARBA" id="ARBA00022573"/>
    </source>
</evidence>
<dbReference type="PANTHER" id="PTHR36925">
    <property type="entry name" value="COBALT-PRECORRIN-6A REDUCTASE"/>
    <property type="match status" value="1"/>
</dbReference>
<sequence length="253" mass="27830">MTAPDHILLLAGTFEARQLAERLSSTFPGLHLTVSFAGVVRDLPDLGVPTRIGGFGGTAGLAKFLEDESVTLVIDATHPFAAQMSRNAFEACSNCRLPLLRLERPAWKPLEEDRWEPVVSIEDAVSALPSASRAFLAVGRKEISRFYPRSDIFGVARMIEPPRQPLPPQWELVLARPSSSAEEEMSLLRKRGITHLVAKNSGGERSYAKIEAARRLGLPVIMIDRPKPPWTKTSTTVADTVEKIRIVLASNRS</sequence>
<dbReference type="GeneID" id="97673008"/>
<evidence type="ECO:0000256" key="3">
    <source>
        <dbReference type="ARBA" id="ARBA00023002"/>
    </source>
</evidence>
<dbReference type="PANTHER" id="PTHR36925:SF1">
    <property type="entry name" value="COBALT-PRECORRIN-6A REDUCTASE"/>
    <property type="match status" value="1"/>
</dbReference>
<protein>
    <submittedName>
        <fullName evidence="4">Precorrin-6A reductase</fullName>
        <ecNumber evidence="4">1.3.1.54</ecNumber>
    </submittedName>
</protein>
<dbReference type="Proteomes" id="UP000049983">
    <property type="component" value="Unassembled WGS sequence"/>
</dbReference>
<dbReference type="RefSeq" id="WP_055120285.1">
    <property type="nucleotide sequence ID" value="NZ_CXWA01000009.1"/>
</dbReference>
<dbReference type="InterPro" id="IPR003723">
    <property type="entry name" value="Precorrin-6x_reduct"/>
</dbReference>
<dbReference type="AlphaFoldDB" id="A0A0M7AVP3"/>
<evidence type="ECO:0000313" key="5">
    <source>
        <dbReference type="Proteomes" id="UP000049983"/>
    </source>
</evidence>
<dbReference type="UniPathway" id="UPA00148"/>
<name>A0A0M7AVP3_9HYPH</name>
<reference evidence="5" key="1">
    <citation type="submission" date="2015-07" db="EMBL/GenBank/DDBJ databases">
        <authorList>
            <person name="Rodrigo-Torres Lidia"/>
            <person name="Arahal R.David."/>
        </authorList>
    </citation>
    <scope>NUCLEOTIDE SEQUENCE [LARGE SCALE GENOMIC DNA]</scope>
    <source>
        <strain evidence="5">CECT 5096</strain>
    </source>
</reference>
<dbReference type="NCBIfam" id="TIGR00715">
    <property type="entry name" value="precor6x_red"/>
    <property type="match status" value="1"/>
</dbReference>
<dbReference type="OrthoDB" id="5183775at2"/>
<evidence type="ECO:0000313" key="4">
    <source>
        <dbReference type="EMBL" id="CTQ78677.1"/>
    </source>
</evidence>